<dbReference type="InterPro" id="IPR001926">
    <property type="entry name" value="TrpB-like_PALP"/>
</dbReference>
<dbReference type="NCBIfam" id="TIGR00263">
    <property type="entry name" value="trpB"/>
    <property type="match status" value="1"/>
</dbReference>
<reference evidence="13 14" key="1">
    <citation type="submission" date="2018-06" db="EMBL/GenBank/DDBJ databases">
        <authorList>
            <consortium name="Pathogen Informatics"/>
            <person name="Doyle S."/>
        </authorList>
    </citation>
    <scope>NUCLEOTIDE SEQUENCE [LARGE SCALE GENOMIC DNA]</scope>
    <source>
        <strain evidence="13 14">NCTC11862</strain>
    </source>
</reference>
<dbReference type="PANTHER" id="PTHR48077:SF3">
    <property type="entry name" value="TRYPTOPHAN SYNTHASE"/>
    <property type="match status" value="1"/>
</dbReference>
<evidence type="ECO:0000256" key="7">
    <source>
        <dbReference type="ARBA" id="ARBA00022898"/>
    </source>
</evidence>
<dbReference type="Gene3D" id="3.40.50.1100">
    <property type="match status" value="2"/>
</dbReference>
<dbReference type="InterPro" id="IPR006653">
    <property type="entry name" value="Trp_synth_b_CS"/>
</dbReference>
<proteinExistence type="inferred from homology"/>
<evidence type="ECO:0000256" key="2">
    <source>
        <dbReference type="ARBA" id="ARBA00004733"/>
    </source>
</evidence>
<keyword evidence="7 11" id="KW-0663">Pyridoxal phosphate</keyword>
<evidence type="ECO:0000256" key="8">
    <source>
        <dbReference type="ARBA" id="ARBA00023141"/>
    </source>
</evidence>
<dbReference type="PIRSF" id="PIRSF001413">
    <property type="entry name" value="Trp_syn_beta"/>
    <property type="match status" value="1"/>
</dbReference>
<dbReference type="GO" id="GO:0004834">
    <property type="term" value="F:tryptophan synthase activity"/>
    <property type="evidence" value="ECO:0007669"/>
    <property type="project" value="UniProtKB-UniRule"/>
</dbReference>
<evidence type="ECO:0000256" key="6">
    <source>
        <dbReference type="ARBA" id="ARBA00022822"/>
    </source>
</evidence>
<dbReference type="HAMAP" id="MF_00133">
    <property type="entry name" value="Trp_synth_beta"/>
    <property type="match status" value="1"/>
</dbReference>
<evidence type="ECO:0000256" key="3">
    <source>
        <dbReference type="ARBA" id="ARBA00009982"/>
    </source>
</evidence>
<comment type="similarity">
    <text evidence="3 11">Belongs to the TrpB family.</text>
</comment>
<comment type="subunit">
    <text evidence="4 11">Tetramer of two alpha and two beta chains.</text>
</comment>
<keyword evidence="5 11" id="KW-0028">Amino-acid biosynthesis</keyword>
<evidence type="ECO:0000256" key="9">
    <source>
        <dbReference type="ARBA" id="ARBA00023239"/>
    </source>
</evidence>
<keyword evidence="6 11" id="KW-0822">Tryptophan biosynthesis</keyword>
<dbReference type="AlphaFoldDB" id="A0A376CN61"/>
<comment type="catalytic activity">
    <reaction evidence="10 11">
        <text>(1S,2R)-1-C-(indol-3-yl)glycerol 3-phosphate + L-serine = D-glyceraldehyde 3-phosphate + L-tryptophan + H2O</text>
        <dbReference type="Rhea" id="RHEA:10532"/>
        <dbReference type="ChEBI" id="CHEBI:15377"/>
        <dbReference type="ChEBI" id="CHEBI:33384"/>
        <dbReference type="ChEBI" id="CHEBI:57912"/>
        <dbReference type="ChEBI" id="CHEBI:58866"/>
        <dbReference type="ChEBI" id="CHEBI:59776"/>
        <dbReference type="EC" id="4.2.1.20"/>
    </reaction>
</comment>
<comment type="pathway">
    <text evidence="2 11">Amino-acid biosynthesis; L-tryptophan biosynthesis; L-tryptophan from chorismate: step 5/5.</text>
</comment>
<evidence type="ECO:0000313" key="14">
    <source>
        <dbReference type="Proteomes" id="UP000254467"/>
    </source>
</evidence>
<dbReference type="Pfam" id="PF00291">
    <property type="entry name" value="PALP"/>
    <property type="match status" value="1"/>
</dbReference>
<dbReference type="FunFam" id="3.40.50.1100:FF:000004">
    <property type="entry name" value="Tryptophan synthase beta chain"/>
    <property type="match status" value="1"/>
</dbReference>
<dbReference type="SUPFAM" id="SSF53686">
    <property type="entry name" value="Tryptophan synthase beta subunit-like PLP-dependent enzymes"/>
    <property type="match status" value="1"/>
</dbReference>
<dbReference type="InterPro" id="IPR036052">
    <property type="entry name" value="TrpB-like_PALP_sf"/>
</dbReference>
<dbReference type="GO" id="GO:0005737">
    <property type="term" value="C:cytoplasm"/>
    <property type="evidence" value="ECO:0007669"/>
    <property type="project" value="TreeGrafter"/>
</dbReference>
<dbReference type="UniPathway" id="UPA00035">
    <property type="reaction ID" value="UER00044"/>
</dbReference>
<comment type="cofactor">
    <cofactor evidence="1 11">
        <name>pyridoxal 5'-phosphate</name>
        <dbReference type="ChEBI" id="CHEBI:597326"/>
    </cofactor>
</comment>
<gene>
    <name evidence="13" type="primary">trpB1</name>
    <name evidence="11" type="synonym">trpB</name>
    <name evidence="13" type="ORF">NCTC11862_01572</name>
</gene>
<dbReference type="OrthoDB" id="9766131at2"/>
<dbReference type="InterPro" id="IPR023026">
    <property type="entry name" value="Trp_synth_beta/beta-like"/>
</dbReference>
<name>A0A376CN61_9CORY</name>
<dbReference type="InterPro" id="IPR006654">
    <property type="entry name" value="Trp_synth_beta"/>
</dbReference>
<feature type="domain" description="Tryptophan synthase beta chain-like PALP" evidence="12">
    <location>
        <begin position="67"/>
        <end position="389"/>
    </location>
</feature>
<dbReference type="RefSeq" id="WP_018582614.1">
    <property type="nucleotide sequence ID" value="NZ_UFXQ01000001.1"/>
</dbReference>
<dbReference type="EMBL" id="UFXQ01000001">
    <property type="protein sequence ID" value="STC69773.1"/>
    <property type="molecule type" value="Genomic_DNA"/>
</dbReference>
<accession>A0A376CN61</accession>
<keyword evidence="14" id="KW-1185">Reference proteome</keyword>
<evidence type="ECO:0000256" key="4">
    <source>
        <dbReference type="ARBA" id="ARBA00011270"/>
    </source>
</evidence>
<dbReference type="STRING" id="35756.GCA_001044155_02045"/>
<evidence type="ECO:0000313" key="13">
    <source>
        <dbReference type="EMBL" id="STC69773.1"/>
    </source>
</evidence>
<evidence type="ECO:0000256" key="1">
    <source>
        <dbReference type="ARBA" id="ARBA00001933"/>
    </source>
</evidence>
<dbReference type="EC" id="4.2.1.20" evidence="11"/>
<keyword evidence="9 11" id="KW-0456">Lyase</keyword>
<dbReference type="Proteomes" id="UP000254467">
    <property type="component" value="Unassembled WGS sequence"/>
</dbReference>
<dbReference type="CDD" id="cd06446">
    <property type="entry name" value="Trp-synth_B"/>
    <property type="match status" value="1"/>
</dbReference>
<dbReference type="PROSITE" id="PS00168">
    <property type="entry name" value="TRP_SYNTHASE_BETA"/>
    <property type="match status" value="1"/>
</dbReference>
<evidence type="ECO:0000256" key="5">
    <source>
        <dbReference type="ARBA" id="ARBA00022605"/>
    </source>
</evidence>
<protein>
    <recommendedName>
        <fullName evidence="11">Tryptophan synthase beta chain</fullName>
        <ecNumber evidence="11">4.2.1.20</ecNumber>
    </recommendedName>
</protein>
<dbReference type="PANTHER" id="PTHR48077">
    <property type="entry name" value="TRYPTOPHAN SYNTHASE-RELATED"/>
    <property type="match status" value="1"/>
</dbReference>
<evidence type="ECO:0000259" key="12">
    <source>
        <dbReference type="Pfam" id="PF00291"/>
    </source>
</evidence>
<organism evidence="13 14">
    <name type="scientific">Corynebacterium pilosum</name>
    <dbReference type="NCBI Taxonomy" id="35756"/>
    <lineage>
        <taxon>Bacteria</taxon>
        <taxon>Bacillati</taxon>
        <taxon>Actinomycetota</taxon>
        <taxon>Actinomycetes</taxon>
        <taxon>Mycobacteriales</taxon>
        <taxon>Corynebacteriaceae</taxon>
        <taxon>Corynebacterium</taxon>
    </lineage>
</organism>
<comment type="function">
    <text evidence="11">The beta subunit is responsible for the synthesis of L-tryptophan from indole and L-serine.</text>
</comment>
<evidence type="ECO:0000256" key="10">
    <source>
        <dbReference type="ARBA" id="ARBA00049047"/>
    </source>
</evidence>
<sequence length="453" mass="48903">MTDQHPNTIEIQHRDTLLPAYFGDFGGQYVPEPLFPVLDELEKAFVEAREDQAFLDELARLQSKFLGRPTPTYECENLPRVGSSRIFLKREDLAHGGAHKGNQVLAQALLAKRLGKNRLIAETGAGQHGTATAMVAALMDMECVIYMGAQDVARQQPNVRRMRLMGATVVPVTNEAGGSMSNAIDIALNDWVENLSTTHYVLGSACGPHPFPTLVKEFQAVISRESRQQMLEDTGRLPDAVIAAVGGGSNAIGAFAEYLKDEPGNADVKLIGVEPAGEGLDTDKHGAALNHGKIGLLHGSRSYVVTGQDGEVLPESFSVSAGLDYPGVGPEHSYLREIGRAEYVAVTDEDALQAFRLLSRYEGIIPALESSHALAYALKLAEVAETEGQELNLLVNLSGRGDKDLEYVHNILGDSLFDDPEQAPVGDIRISEVLASMTTTSNEREAGHTVAHK</sequence>
<feature type="modified residue" description="N6-(pyridoxal phosphate)lysine" evidence="11">
    <location>
        <position position="100"/>
    </location>
</feature>
<evidence type="ECO:0000256" key="11">
    <source>
        <dbReference type="HAMAP-Rule" id="MF_00133"/>
    </source>
</evidence>
<keyword evidence="8 11" id="KW-0057">Aromatic amino acid biosynthesis</keyword>